<organism evidence="2 3">
    <name type="scientific">Dactylosporangium aurantiacum</name>
    <dbReference type="NCBI Taxonomy" id="35754"/>
    <lineage>
        <taxon>Bacteria</taxon>
        <taxon>Bacillati</taxon>
        <taxon>Actinomycetota</taxon>
        <taxon>Actinomycetes</taxon>
        <taxon>Micromonosporales</taxon>
        <taxon>Micromonosporaceae</taxon>
        <taxon>Dactylosporangium</taxon>
    </lineage>
</organism>
<dbReference type="RefSeq" id="WP_052387639.1">
    <property type="nucleotide sequence ID" value="NZ_CP073767.1"/>
</dbReference>
<feature type="region of interest" description="Disordered" evidence="1">
    <location>
        <begin position="55"/>
        <end position="90"/>
    </location>
</feature>
<evidence type="ECO:0000256" key="1">
    <source>
        <dbReference type="SAM" id="MobiDB-lite"/>
    </source>
</evidence>
<name>A0A9Q9ITD6_9ACTN</name>
<proteinExistence type="predicted"/>
<sequence>MVRDGRLPAPDGQPGDEWHIEGQNFDPRLRAHRFTQHLRQPPRHVGRQVLTTAERGGQSFAERSFAERRRTIRPPLGQSGGGRPRNAVAQHDARWAGSVDAGHLAEVRRQPATFAWTRRYEHGVPVTDLVPVPADGATGTTVRFRADAAVGAARPVAAVELARAAWPRLSVGILDERFAA</sequence>
<dbReference type="AlphaFoldDB" id="A0A9Q9ITD6"/>
<dbReference type="EMBL" id="CP073767">
    <property type="protein sequence ID" value="UWZ59134.1"/>
    <property type="molecule type" value="Genomic_DNA"/>
</dbReference>
<keyword evidence="3" id="KW-1185">Reference proteome</keyword>
<reference evidence="2" key="1">
    <citation type="submission" date="2021-04" db="EMBL/GenBank/DDBJ databases">
        <title>Dactylosporangium aurantiacum NRRL B-8018 full assembly.</title>
        <authorList>
            <person name="Hartkoorn R.C."/>
            <person name="Beaudoing E."/>
            <person name="Hot D."/>
        </authorList>
    </citation>
    <scope>NUCLEOTIDE SEQUENCE</scope>
    <source>
        <strain evidence="2">NRRL B-8018</strain>
    </source>
</reference>
<accession>A0A9Q9ITD6</accession>
<evidence type="ECO:0000313" key="3">
    <source>
        <dbReference type="Proteomes" id="UP001058003"/>
    </source>
</evidence>
<gene>
    <name evidence="2" type="ORF">Daura_25025</name>
</gene>
<evidence type="ECO:0000313" key="2">
    <source>
        <dbReference type="EMBL" id="UWZ59134.1"/>
    </source>
</evidence>
<dbReference type="Proteomes" id="UP001058003">
    <property type="component" value="Chromosome"/>
</dbReference>
<protein>
    <submittedName>
        <fullName evidence="2">Uncharacterized protein</fullName>
    </submittedName>
</protein>
<dbReference type="KEGG" id="daur:Daura_25025"/>